<sequence>MSHFSELRFRHFVFHNIYKPYVHYTQFALVVYAAFALFDYQTLGHDSLNIVIIRFLFVIVAATSLYVSVKTESKHLEATEMVFFIFAGWLVNWVGYIAVELGNNNYQSGVMLIMLYLGTLSRMRFSLTLTSMVTILIPYLIFLYPRLLDMDYNKESDHISIVITTMIICALASFRREKEVHSRYQQERQVRRQSLALTRSSRKLKELSETDALTGLHNRHYLRYTVLPEARKFDQLGIIIADIDHFKSINDTFGHEIGDDVIQRLGSLIRQALPEGATAIRYGGEEFLIVLPNTDKASVELFSHYLKQQCEKQRFEHGSAVTLSIGFWHGKQFDSQLKYAIGKADMALYNAKESGRNRVMSA</sequence>
<evidence type="ECO:0000256" key="2">
    <source>
        <dbReference type="ARBA" id="ARBA00034247"/>
    </source>
</evidence>
<dbReference type="EC" id="2.7.7.65" evidence="1"/>
<evidence type="ECO:0000259" key="4">
    <source>
        <dbReference type="PROSITE" id="PS50887"/>
    </source>
</evidence>
<dbReference type="PANTHER" id="PTHR45138:SF9">
    <property type="entry name" value="DIGUANYLATE CYCLASE DGCM-RELATED"/>
    <property type="match status" value="1"/>
</dbReference>
<dbReference type="InterPro" id="IPR043128">
    <property type="entry name" value="Rev_trsase/Diguanyl_cyclase"/>
</dbReference>
<evidence type="ECO:0000313" key="6">
    <source>
        <dbReference type="Proteomes" id="UP000809621"/>
    </source>
</evidence>
<keyword evidence="3" id="KW-0472">Membrane</keyword>
<dbReference type="InterPro" id="IPR050469">
    <property type="entry name" value="Diguanylate_Cyclase"/>
</dbReference>
<dbReference type="Pfam" id="PF00990">
    <property type="entry name" value="GGDEF"/>
    <property type="match status" value="1"/>
</dbReference>
<proteinExistence type="predicted"/>
<feature type="domain" description="GGDEF" evidence="4">
    <location>
        <begin position="234"/>
        <end position="362"/>
    </location>
</feature>
<comment type="caution">
    <text evidence="5">The sequence shown here is derived from an EMBL/GenBank/DDBJ whole genome shotgun (WGS) entry which is preliminary data.</text>
</comment>
<dbReference type="CDD" id="cd01949">
    <property type="entry name" value="GGDEF"/>
    <property type="match status" value="1"/>
</dbReference>
<feature type="transmembrane region" description="Helical" evidence="3">
    <location>
        <begin position="127"/>
        <end position="146"/>
    </location>
</feature>
<dbReference type="Proteomes" id="UP000809621">
    <property type="component" value="Unassembled WGS sequence"/>
</dbReference>
<accession>A0ABS2HIT3</accession>
<feature type="transmembrane region" description="Helical" evidence="3">
    <location>
        <begin position="21"/>
        <end position="38"/>
    </location>
</feature>
<evidence type="ECO:0000256" key="3">
    <source>
        <dbReference type="SAM" id="Phobius"/>
    </source>
</evidence>
<keyword evidence="3" id="KW-0812">Transmembrane</keyword>
<dbReference type="SUPFAM" id="SSF55073">
    <property type="entry name" value="Nucleotide cyclase"/>
    <property type="match status" value="1"/>
</dbReference>
<reference evidence="5 6" key="1">
    <citation type="submission" date="2021-02" db="EMBL/GenBank/DDBJ databases">
        <authorList>
            <person name="Park J.-S."/>
        </authorList>
    </citation>
    <scope>NUCLEOTIDE SEQUENCE [LARGE SCALE GENOMIC DNA]</scope>
    <source>
        <strain evidence="5 6">188UL20-2</strain>
    </source>
</reference>
<dbReference type="SMART" id="SM00267">
    <property type="entry name" value="GGDEF"/>
    <property type="match status" value="1"/>
</dbReference>
<dbReference type="InterPro" id="IPR000160">
    <property type="entry name" value="GGDEF_dom"/>
</dbReference>
<dbReference type="PANTHER" id="PTHR45138">
    <property type="entry name" value="REGULATORY COMPONENTS OF SENSORY TRANSDUCTION SYSTEM"/>
    <property type="match status" value="1"/>
</dbReference>
<gene>
    <name evidence="5" type="ORF">JQC93_08135</name>
</gene>
<dbReference type="EMBL" id="JAFEUM010000002">
    <property type="protein sequence ID" value="MBM7036382.1"/>
    <property type="molecule type" value="Genomic_DNA"/>
</dbReference>
<comment type="catalytic activity">
    <reaction evidence="2">
        <text>2 GTP = 3',3'-c-di-GMP + 2 diphosphate</text>
        <dbReference type="Rhea" id="RHEA:24898"/>
        <dbReference type="ChEBI" id="CHEBI:33019"/>
        <dbReference type="ChEBI" id="CHEBI:37565"/>
        <dbReference type="ChEBI" id="CHEBI:58805"/>
        <dbReference type="EC" id="2.7.7.65"/>
    </reaction>
</comment>
<protein>
    <recommendedName>
        <fullName evidence="1">diguanylate cyclase</fullName>
        <ecNumber evidence="1">2.7.7.65</ecNumber>
    </recommendedName>
</protein>
<evidence type="ECO:0000313" key="5">
    <source>
        <dbReference type="EMBL" id="MBM7036382.1"/>
    </source>
</evidence>
<dbReference type="InterPro" id="IPR029787">
    <property type="entry name" value="Nucleotide_cyclase"/>
</dbReference>
<dbReference type="NCBIfam" id="TIGR00254">
    <property type="entry name" value="GGDEF"/>
    <property type="match status" value="1"/>
</dbReference>
<name>A0ABS2HIT3_9VIBR</name>
<keyword evidence="3" id="KW-1133">Transmembrane helix</keyword>
<feature type="transmembrane region" description="Helical" evidence="3">
    <location>
        <begin position="81"/>
        <end position="99"/>
    </location>
</feature>
<dbReference type="Gene3D" id="3.30.70.270">
    <property type="match status" value="1"/>
</dbReference>
<dbReference type="PROSITE" id="PS50887">
    <property type="entry name" value="GGDEF"/>
    <property type="match status" value="1"/>
</dbReference>
<feature type="transmembrane region" description="Helical" evidence="3">
    <location>
        <begin position="158"/>
        <end position="174"/>
    </location>
</feature>
<dbReference type="RefSeq" id="WP_205157948.1">
    <property type="nucleotide sequence ID" value="NZ_JAFEUM010000002.1"/>
</dbReference>
<keyword evidence="6" id="KW-1185">Reference proteome</keyword>
<organism evidence="5 6">
    <name type="scientific">Vibrio ulleungensis</name>
    <dbReference type="NCBI Taxonomy" id="2807619"/>
    <lineage>
        <taxon>Bacteria</taxon>
        <taxon>Pseudomonadati</taxon>
        <taxon>Pseudomonadota</taxon>
        <taxon>Gammaproteobacteria</taxon>
        <taxon>Vibrionales</taxon>
        <taxon>Vibrionaceae</taxon>
        <taxon>Vibrio</taxon>
    </lineage>
</organism>
<evidence type="ECO:0000256" key="1">
    <source>
        <dbReference type="ARBA" id="ARBA00012528"/>
    </source>
</evidence>
<feature type="transmembrane region" description="Helical" evidence="3">
    <location>
        <begin position="50"/>
        <end position="69"/>
    </location>
</feature>